<feature type="transmembrane region" description="Helical" evidence="1">
    <location>
        <begin position="76"/>
        <end position="98"/>
    </location>
</feature>
<evidence type="ECO:0008006" key="4">
    <source>
        <dbReference type="Google" id="ProtNLM"/>
    </source>
</evidence>
<dbReference type="RefSeq" id="WP_149404034.1">
    <property type="nucleotide sequence ID" value="NZ_BIXY01000098.1"/>
</dbReference>
<dbReference type="EMBL" id="BIXY01000098">
    <property type="protein sequence ID" value="GCF11191.1"/>
    <property type="molecule type" value="Genomic_DNA"/>
</dbReference>
<reference evidence="2 3" key="1">
    <citation type="submission" date="2019-01" db="EMBL/GenBank/DDBJ databases">
        <title>Draft genome sequence of Dictyobacter sp. Uno17.</title>
        <authorList>
            <person name="Wang C.M."/>
            <person name="Zheng Y."/>
            <person name="Sakai Y."/>
            <person name="Abe K."/>
            <person name="Yokota A."/>
            <person name="Yabe S."/>
        </authorList>
    </citation>
    <scope>NUCLEOTIDE SEQUENCE [LARGE SCALE GENOMIC DNA]</scope>
    <source>
        <strain evidence="2 3">Uno17</strain>
    </source>
</reference>
<dbReference type="AlphaFoldDB" id="A0A5A5THX1"/>
<protein>
    <recommendedName>
        <fullName evidence="4">DUF4405 domain-containing protein</fullName>
    </recommendedName>
</protein>
<keyword evidence="1" id="KW-0472">Membrane</keyword>
<feature type="transmembrane region" description="Helical" evidence="1">
    <location>
        <begin position="119"/>
        <end position="144"/>
    </location>
</feature>
<accession>A0A5A5THX1</accession>
<evidence type="ECO:0000313" key="2">
    <source>
        <dbReference type="EMBL" id="GCF11191.1"/>
    </source>
</evidence>
<name>A0A5A5THX1_9CHLR</name>
<proteinExistence type="predicted"/>
<evidence type="ECO:0000256" key="1">
    <source>
        <dbReference type="SAM" id="Phobius"/>
    </source>
</evidence>
<keyword evidence="1" id="KW-0812">Transmembrane</keyword>
<organism evidence="2 3">
    <name type="scientific">Dictyobacter arantiisoli</name>
    <dbReference type="NCBI Taxonomy" id="2014874"/>
    <lineage>
        <taxon>Bacteria</taxon>
        <taxon>Bacillati</taxon>
        <taxon>Chloroflexota</taxon>
        <taxon>Ktedonobacteria</taxon>
        <taxon>Ktedonobacterales</taxon>
        <taxon>Dictyobacteraceae</taxon>
        <taxon>Dictyobacter</taxon>
    </lineage>
</organism>
<dbReference type="Proteomes" id="UP000322530">
    <property type="component" value="Unassembled WGS sequence"/>
</dbReference>
<comment type="caution">
    <text evidence="2">The sequence shown here is derived from an EMBL/GenBank/DDBJ whole genome shotgun (WGS) entry which is preliminary data.</text>
</comment>
<sequence length="180" mass="19420">MSGRELAGPLVVKLGSTGYRFLRYYTQSPAYVRSGPPRLPLRVLGPLLLVTTLAVMGSGIGLVVTGPAQAGLFRPLHSVSVVLWLALISVHVVAYLWRTLRWVADDWRKHPAEQAPGRGFRLGVNLGALLVGAVAALLLFPGAAPWIILNQTGQKISGALIEGLALAIVVLLVTRTFRWR</sequence>
<evidence type="ECO:0000313" key="3">
    <source>
        <dbReference type="Proteomes" id="UP000322530"/>
    </source>
</evidence>
<feature type="transmembrane region" description="Helical" evidence="1">
    <location>
        <begin position="156"/>
        <end position="174"/>
    </location>
</feature>
<keyword evidence="3" id="KW-1185">Reference proteome</keyword>
<gene>
    <name evidence="2" type="ORF">KDI_47550</name>
</gene>
<feature type="transmembrane region" description="Helical" evidence="1">
    <location>
        <begin position="43"/>
        <end position="64"/>
    </location>
</feature>
<keyword evidence="1" id="KW-1133">Transmembrane helix</keyword>
<dbReference type="OrthoDB" id="2376657at2"/>